<evidence type="ECO:0000313" key="1">
    <source>
        <dbReference type="EMBL" id="KAH7971380.1"/>
    </source>
</evidence>
<comment type="caution">
    <text evidence="1">The sequence shown here is derived from an EMBL/GenBank/DDBJ whole genome shotgun (WGS) entry which is preliminary data.</text>
</comment>
<dbReference type="EMBL" id="CM023480">
    <property type="protein sequence ID" value="KAH7971380.1"/>
    <property type="molecule type" value="Genomic_DNA"/>
</dbReference>
<name>A0ACB8DL46_DERSI</name>
<evidence type="ECO:0000313" key="2">
    <source>
        <dbReference type="Proteomes" id="UP000821865"/>
    </source>
</evidence>
<gene>
    <name evidence="1" type="ORF">HPB49_023023</name>
</gene>
<keyword evidence="2" id="KW-1185">Reference proteome</keyword>
<organism evidence="1 2">
    <name type="scientific">Dermacentor silvarum</name>
    <name type="common">Tick</name>
    <dbReference type="NCBI Taxonomy" id="543639"/>
    <lineage>
        <taxon>Eukaryota</taxon>
        <taxon>Metazoa</taxon>
        <taxon>Ecdysozoa</taxon>
        <taxon>Arthropoda</taxon>
        <taxon>Chelicerata</taxon>
        <taxon>Arachnida</taxon>
        <taxon>Acari</taxon>
        <taxon>Parasitiformes</taxon>
        <taxon>Ixodida</taxon>
        <taxon>Ixodoidea</taxon>
        <taxon>Ixodidae</taxon>
        <taxon>Rhipicephalinae</taxon>
        <taxon>Dermacentor</taxon>
    </lineage>
</organism>
<sequence>MTGKGGSSGSSGTPATFTRDLTTPFTLLRFKRDLADFNADPPPAIFMAPQKNDATGIDAILMGAAETPYEGGFFYFFVRCTDRHPIDRRFASLQPALVGCGSTSASRPTVRSVSAHSTFTSRLQSAVPSLSSLLTPIQSLMCELPEFMDREAAKHFEKMIQQESLRVAMCDTVEAFLGQKRPFPSVF</sequence>
<protein>
    <submittedName>
        <fullName evidence="1">Uncharacterized protein</fullName>
    </submittedName>
</protein>
<reference evidence="1" key="1">
    <citation type="submission" date="2020-05" db="EMBL/GenBank/DDBJ databases">
        <title>Large-scale comparative analyses of tick genomes elucidate their genetic diversity and vector capacities.</title>
        <authorList>
            <person name="Jia N."/>
            <person name="Wang J."/>
            <person name="Shi W."/>
            <person name="Du L."/>
            <person name="Sun Y."/>
            <person name="Zhan W."/>
            <person name="Jiang J."/>
            <person name="Wang Q."/>
            <person name="Zhang B."/>
            <person name="Ji P."/>
            <person name="Sakyi L.B."/>
            <person name="Cui X."/>
            <person name="Yuan T."/>
            <person name="Jiang B."/>
            <person name="Yang W."/>
            <person name="Lam T.T.-Y."/>
            <person name="Chang Q."/>
            <person name="Ding S."/>
            <person name="Wang X."/>
            <person name="Zhu J."/>
            <person name="Ruan X."/>
            <person name="Zhao L."/>
            <person name="Wei J."/>
            <person name="Que T."/>
            <person name="Du C."/>
            <person name="Cheng J."/>
            <person name="Dai P."/>
            <person name="Han X."/>
            <person name="Huang E."/>
            <person name="Gao Y."/>
            <person name="Liu J."/>
            <person name="Shao H."/>
            <person name="Ye R."/>
            <person name="Li L."/>
            <person name="Wei W."/>
            <person name="Wang X."/>
            <person name="Wang C."/>
            <person name="Yang T."/>
            <person name="Huo Q."/>
            <person name="Li W."/>
            <person name="Guo W."/>
            <person name="Chen H."/>
            <person name="Zhou L."/>
            <person name="Ni X."/>
            <person name="Tian J."/>
            <person name="Zhou Y."/>
            <person name="Sheng Y."/>
            <person name="Liu T."/>
            <person name="Pan Y."/>
            <person name="Xia L."/>
            <person name="Li J."/>
            <person name="Zhao F."/>
            <person name="Cao W."/>
        </authorList>
    </citation>
    <scope>NUCLEOTIDE SEQUENCE</scope>
    <source>
        <strain evidence="1">Dsil-2018</strain>
    </source>
</reference>
<dbReference type="Proteomes" id="UP000821865">
    <property type="component" value="Chromosome 11"/>
</dbReference>
<proteinExistence type="predicted"/>
<accession>A0ACB8DL46</accession>